<dbReference type="PANTHER" id="PTHR30619:SF1">
    <property type="entry name" value="RECOMBINATION PROTEIN 2"/>
    <property type="match status" value="1"/>
</dbReference>
<accession>A0A538TS52</accession>
<comment type="caution">
    <text evidence="2">The sequence shown here is derived from an EMBL/GenBank/DDBJ whole genome shotgun (WGS) entry which is preliminary data.</text>
</comment>
<dbReference type="Pfam" id="PF00753">
    <property type="entry name" value="Lactamase_B"/>
    <property type="match status" value="1"/>
</dbReference>
<reference evidence="2 3" key="1">
    <citation type="journal article" date="2019" name="Nat. Microbiol.">
        <title>Mediterranean grassland soil C-N compound turnover is dependent on rainfall and depth, and is mediated by genomically divergent microorganisms.</title>
        <authorList>
            <person name="Diamond S."/>
            <person name="Andeer P.F."/>
            <person name="Li Z."/>
            <person name="Crits-Christoph A."/>
            <person name="Burstein D."/>
            <person name="Anantharaman K."/>
            <person name="Lane K.R."/>
            <person name="Thomas B.C."/>
            <person name="Pan C."/>
            <person name="Northen T.R."/>
            <person name="Banfield J.F."/>
        </authorList>
    </citation>
    <scope>NUCLEOTIDE SEQUENCE [LARGE SCALE GENOMIC DNA]</scope>
    <source>
        <strain evidence="2">WS_7</strain>
    </source>
</reference>
<sequence length="305" mass="34787">MPPALGRVIFGSVWEPKVAPWSQKRGRDSWVPWSYGRDANLGAQGSRRRRVGRLHCLNVGCADASVINTDSGTFLVDCHNIADHDHTLPSSKRLRGVFITHQHEDHYSGLRYLCSKGFSIDHLIYSPYNRRRGDDSVTLEEWNEFTWFKEYFAANGTQLHAPYRQATWEKAWWSTDGIRFEIIGPHQSTANSDTRHLHDACLVIKAILGQRACLFTGDASDLNLEYIADNTNNYCNDILHASHHGSLEGAYLEFVKKCNAQYTLISTASGKYDNVPHSTALRRYTEHTAHDVRRTDVDGTWMWTF</sequence>
<dbReference type="AlphaFoldDB" id="A0A538TS52"/>
<dbReference type="InterPro" id="IPR036866">
    <property type="entry name" value="RibonucZ/Hydroxyglut_hydro"/>
</dbReference>
<gene>
    <name evidence="2" type="ORF">E6K77_01280</name>
</gene>
<dbReference type="EMBL" id="VBOX01000008">
    <property type="protein sequence ID" value="TMQ66457.1"/>
    <property type="molecule type" value="Genomic_DNA"/>
</dbReference>
<dbReference type="GO" id="GO:0016787">
    <property type="term" value="F:hydrolase activity"/>
    <property type="evidence" value="ECO:0007669"/>
    <property type="project" value="UniProtKB-KW"/>
</dbReference>
<dbReference type="InterPro" id="IPR052159">
    <property type="entry name" value="Competence_DNA_uptake"/>
</dbReference>
<dbReference type="InterPro" id="IPR001279">
    <property type="entry name" value="Metallo-B-lactamas"/>
</dbReference>
<organism evidence="2 3">
    <name type="scientific">Eiseniibacteriota bacterium</name>
    <dbReference type="NCBI Taxonomy" id="2212470"/>
    <lineage>
        <taxon>Bacteria</taxon>
        <taxon>Candidatus Eiseniibacteriota</taxon>
    </lineage>
</organism>
<keyword evidence="2" id="KW-0378">Hydrolase</keyword>
<proteinExistence type="predicted"/>
<dbReference type="PANTHER" id="PTHR30619">
    <property type="entry name" value="DNA INTERNALIZATION/COMPETENCE PROTEIN COMEC/REC2"/>
    <property type="match status" value="1"/>
</dbReference>
<feature type="domain" description="Metallo-beta-lactamase" evidence="1">
    <location>
        <begin position="64"/>
        <end position="117"/>
    </location>
</feature>
<evidence type="ECO:0000313" key="3">
    <source>
        <dbReference type="Proteomes" id="UP000317366"/>
    </source>
</evidence>
<dbReference type="Proteomes" id="UP000317366">
    <property type="component" value="Unassembled WGS sequence"/>
</dbReference>
<dbReference type="Gene3D" id="3.60.15.10">
    <property type="entry name" value="Ribonuclease Z/Hydroxyacylglutathione hydrolase-like"/>
    <property type="match status" value="1"/>
</dbReference>
<protein>
    <submittedName>
        <fullName evidence="2">MBL fold metallo-hydrolase</fullName>
    </submittedName>
</protein>
<evidence type="ECO:0000259" key="1">
    <source>
        <dbReference type="Pfam" id="PF00753"/>
    </source>
</evidence>
<name>A0A538TS52_UNCEI</name>
<dbReference type="SUPFAM" id="SSF56281">
    <property type="entry name" value="Metallo-hydrolase/oxidoreductase"/>
    <property type="match status" value="1"/>
</dbReference>
<evidence type="ECO:0000313" key="2">
    <source>
        <dbReference type="EMBL" id="TMQ66457.1"/>
    </source>
</evidence>